<reference evidence="1" key="1">
    <citation type="submission" date="2020-02" db="EMBL/GenBank/DDBJ databases">
        <authorList>
            <person name="Meier V. D."/>
        </authorList>
    </citation>
    <scope>NUCLEOTIDE SEQUENCE</scope>
    <source>
        <strain evidence="1">AVDCRST_MAG87</strain>
    </source>
</reference>
<dbReference type="AlphaFoldDB" id="A0A6J4VE11"/>
<dbReference type="EMBL" id="CADCWJ010000565">
    <property type="protein sequence ID" value="CAA9572930.1"/>
    <property type="molecule type" value="Genomic_DNA"/>
</dbReference>
<evidence type="ECO:0000313" key="1">
    <source>
        <dbReference type="EMBL" id="CAA9572930.1"/>
    </source>
</evidence>
<protein>
    <submittedName>
        <fullName evidence="1">Uncharacterized protein</fullName>
    </submittedName>
</protein>
<name>A0A6J4VE11_9BACT</name>
<sequence length="85" mass="9735">MPGALEDIPRRFIVRRRCRVFSPVTLSPGFRVNTPIPAAGLRLQGGATISHGRYGTPRWSGRDVGLRRRGSSWTREECRPRSWFR</sequence>
<accession>A0A6J4VE11</accession>
<gene>
    <name evidence="1" type="ORF">AVDCRST_MAG87-2606</name>
</gene>
<organism evidence="1">
    <name type="scientific">uncultured Thermomicrobiales bacterium</name>
    <dbReference type="NCBI Taxonomy" id="1645740"/>
    <lineage>
        <taxon>Bacteria</taxon>
        <taxon>Pseudomonadati</taxon>
        <taxon>Thermomicrobiota</taxon>
        <taxon>Thermomicrobia</taxon>
        <taxon>Thermomicrobiales</taxon>
        <taxon>environmental samples</taxon>
    </lineage>
</organism>
<proteinExistence type="predicted"/>